<evidence type="ECO:0000259" key="1">
    <source>
        <dbReference type="Pfam" id="PF00056"/>
    </source>
</evidence>
<keyword evidence="2" id="KW-0560">Oxidoreductase</keyword>
<dbReference type="EMBL" id="JACRKR010000039">
    <property type="protein sequence ID" value="MBI5078548.1"/>
    <property type="molecule type" value="Genomic_DNA"/>
</dbReference>
<dbReference type="GO" id="GO:0030060">
    <property type="term" value="F:L-malate dehydrogenase (NAD+) activity"/>
    <property type="evidence" value="ECO:0007669"/>
    <property type="project" value="UniProtKB-EC"/>
</dbReference>
<dbReference type="PRINTS" id="PR00086">
    <property type="entry name" value="LLDHDRGNASE"/>
</dbReference>
<dbReference type="SUPFAM" id="SSF51735">
    <property type="entry name" value="NAD(P)-binding Rossmann-fold domains"/>
    <property type="match status" value="1"/>
</dbReference>
<proteinExistence type="predicted"/>
<dbReference type="InterPro" id="IPR036291">
    <property type="entry name" value="NAD(P)-bd_dom_sf"/>
</dbReference>
<gene>
    <name evidence="2" type="ORF">HZB08_00810</name>
</gene>
<evidence type="ECO:0000313" key="2">
    <source>
        <dbReference type="EMBL" id="MBI5078548.1"/>
    </source>
</evidence>
<protein>
    <submittedName>
        <fullName evidence="2">Malate dehydrogenase</fullName>
        <ecNumber evidence="2">1.1.1.37</ecNumber>
    </submittedName>
</protein>
<dbReference type="Pfam" id="PF00056">
    <property type="entry name" value="Ldh_1_N"/>
    <property type="match status" value="1"/>
</dbReference>
<dbReference type="AlphaFoldDB" id="A0A9D6UKL5"/>
<dbReference type="EC" id="1.1.1.37" evidence="2"/>
<dbReference type="Gene3D" id="3.40.50.720">
    <property type="entry name" value="NAD(P)-binding Rossmann-like Domain"/>
    <property type="match status" value="1"/>
</dbReference>
<reference evidence="2" key="1">
    <citation type="submission" date="2020-07" db="EMBL/GenBank/DDBJ databases">
        <title>Huge and variable diversity of episymbiotic CPR bacteria and DPANN archaea in groundwater ecosystems.</title>
        <authorList>
            <person name="He C.Y."/>
            <person name="Keren R."/>
            <person name="Whittaker M."/>
            <person name="Farag I.F."/>
            <person name="Doudna J."/>
            <person name="Cate J.H.D."/>
            <person name="Banfield J.F."/>
        </authorList>
    </citation>
    <scope>NUCLEOTIDE SEQUENCE</scope>
    <source>
        <strain evidence="2">NC_groundwater_1860_Pr3_B-0.1um_51_7</strain>
    </source>
</reference>
<dbReference type="GO" id="GO:0019752">
    <property type="term" value="P:carboxylic acid metabolic process"/>
    <property type="evidence" value="ECO:0007669"/>
    <property type="project" value="InterPro"/>
</dbReference>
<dbReference type="InterPro" id="IPR001557">
    <property type="entry name" value="L-lactate/malate_DH"/>
</dbReference>
<sequence length="51" mass="5398">MRKKITIIGSGHVGATTAFRVAEKELGNVVMLDIVPGLPQGMGLDIYESSP</sequence>
<feature type="non-terminal residue" evidence="2">
    <location>
        <position position="51"/>
    </location>
</feature>
<organism evidence="2 3">
    <name type="scientific">Candidatus Saganbacteria bacterium</name>
    <dbReference type="NCBI Taxonomy" id="2575572"/>
    <lineage>
        <taxon>Bacteria</taxon>
        <taxon>Bacillati</taxon>
        <taxon>Saganbacteria</taxon>
    </lineage>
</organism>
<dbReference type="Proteomes" id="UP000808761">
    <property type="component" value="Unassembled WGS sequence"/>
</dbReference>
<name>A0A9D6UKL5_UNCSA</name>
<accession>A0A9D6UKL5</accession>
<dbReference type="InterPro" id="IPR001236">
    <property type="entry name" value="Lactate/malate_DH_N"/>
</dbReference>
<evidence type="ECO:0000313" key="3">
    <source>
        <dbReference type="Proteomes" id="UP000808761"/>
    </source>
</evidence>
<comment type="caution">
    <text evidence="2">The sequence shown here is derived from an EMBL/GenBank/DDBJ whole genome shotgun (WGS) entry which is preliminary data.</text>
</comment>
<feature type="domain" description="Lactate/malate dehydrogenase N-terminal" evidence="1">
    <location>
        <begin position="4"/>
        <end position="49"/>
    </location>
</feature>